<evidence type="ECO:0000313" key="3">
    <source>
        <dbReference type="Proteomes" id="UP000316304"/>
    </source>
</evidence>
<dbReference type="Gene3D" id="1.10.150.20">
    <property type="entry name" value="5' to 3' exonuclease, C-terminal subdomain"/>
    <property type="match status" value="1"/>
</dbReference>
<accession>A0A5C6CC34</accession>
<dbReference type="PANTHER" id="PTHR11276:SF28">
    <property type="entry name" value="DNA POLYMERASE LAMBDA"/>
    <property type="match status" value="1"/>
</dbReference>
<dbReference type="InterPro" id="IPR027421">
    <property type="entry name" value="DNA_pol_lamdba_lyase_dom_sf"/>
</dbReference>
<dbReference type="GO" id="GO:0006281">
    <property type="term" value="P:DNA repair"/>
    <property type="evidence" value="ECO:0007669"/>
    <property type="project" value="InterPro"/>
</dbReference>
<keyword evidence="3" id="KW-1185">Reference proteome</keyword>
<keyword evidence="2" id="KW-0269">Exonuclease</keyword>
<dbReference type="SUPFAM" id="SSF47802">
    <property type="entry name" value="DNA polymerase beta, N-terminal domain-like"/>
    <property type="match status" value="1"/>
</dbReference>
<dbReference type="EMBL" id="SJPT01000007">
    <property type="protein sequence ID" value="TWU20966.1"/>
    <property type="molecule type" value="Genomic_DNA"/>
</dbReference>
<dbReference type="AlphaFoldDB" id="A0A5C6CC34"/>
<organism evidence="2 3">
    <name type="scientific">Novipirellula galeiformis</name>
    <dbReference type="NCBI Taxonomy" id="2528004"/>
    <lineage>
        <taxon>Bacteria</taxon>
        <taxon>Pseudomonadati</taxon>
        <taxon>Planctomycetota</taxon>
        <taxon>Planctomycetia</taxon>
        <taxon>Pirellulales</taxon>
        <taxon>Pirellulaceae</taxon>
        <taxon>Novipirellula</taxon>
    </lineage>
</organism>
<dbReference type="InterPro" id="IPR022312">
    <property type="entry name" value="DNA_pol_X"/>
</dbReference>
<protein>
    <submittedName>
        <fullName evidence="2">DNA polymerase/3'-5' exonuclease PolX</fullName>
    </submittedName>
</protein>
<evidence type="ECO:0000313" key="2">
    <source>
        <dbReference type="EMBL" id="TWU20966.1"/>
    </source>
</evidence>
<evidence type="ECO:0000259" key="1">
    <source>
        <dbReference type="Pfam" id="PF14716"/>
    </source>
</evidence>
<reference evidence="2 3" key="1">
    <citation type="submission" date="2019-02" db="EMBL/GenBank/DDBJ databases">
        <title>Deep-cultivation of Planctomycetes and their phenomic and genomic characterization uncovers novel biology.</title>
        <authorList>
            <person name="Wiegand S."/>
            <person name="Jogler M."/>
            <person name="Boedeker C."/>
            <person name="Pinto D."/>
            <person name="Vollmers J."/>
            <person name="Rivas-Marin E."/>
            <person name="Kohn T."/>
            <person name="Peeters S.H."/>
            <person name="Heuer A."/>
            <person name="Rast P."/>
            <person name="Oberbeckmann S."/>
            <person name="Bunk B."/>
            <person name="Jeske O."/>
            <person name="Meyerdierks A."/>
            <person name="Storesund J.E."/>
            <person name="Kallscheuer N."/>
            <person name="Luecker S."/>
            <person name="Lage O.M."/>
            <person name="Pohl T."/>
            <person name="Merkel B.J."/>
            <person name="Hornburger P."/>
            <person name="Mueller R.-W."/>
            <person name="Bruemmer F."/>
            <person name="Labrenz M."/>
            <person name="Spormann A.M."/>
            <person name="Op Den Camp H."/>
            <person name="Overmann J."/>
            <person name="Amann R."/>
            <person name="Jetten M.S.M."/>
            <person name="Mascher T."/>
            <person name="Medema M.H."/>
            <person name="Devos D.P."/>
            <person name="Kaster A.-K."/>
            <person name="Ovreas L."/>
            <person name="Rohde M."/>
            <person name="Galperin M.Y."/>
            <person name="Jogler C."/>
        </authorList>
    </citation>
    <scope>NUCLEOTIDE SEQUENCE [LARGE SCALE GENOMIC DNA]</scope>
    <source>
        <strain evidence="2 3">Pla52o</strain>
    </source>
</reference>
<proteinExistence type="predicted"/>
<keyword evidence="2" id="KW-0378">Hydrolase</keyword>
<dbReference type="InterPro" id="IPR010994">
    <property type="entry name" value="RuvA_2-like"/>
</dbReference>
<dbReference type="InterPro" id="IPR010996">
    <property type="entry name" value="HHH_MUS81"/>
</dbReference>
<dbReference type="PANTHER" id="PTHR11276">
    <property type="entry name" value="DNA POLYMERASE TYPE-X FAMILY MEMBER"/>
    <property type="match status" value="1"/>
</dbReference>
<dbReference type="GO" id="GO:0003887">
    <property type="term" value="F:DNA-directed DNA polymerase activity"/>
    <property type="evidence" value="ECO:0007669"/>
    <property type="project" value="InterPro"/>
</dbReference>
<dbReference type="SUPFAM" id="SSF47781">
    <property type="entry name" value="RuvA domain 2-like"/>
    <property type="match status" value="1"/>
</dbReference>
<dbReference type="Proteomes" id="UP000316304">
    <property type="component" value="Unassembled WGS sequence"/>
</dbReference>
<dbReference type="GO" id="GO:0004527">
    <property type="term" value="F:exonuclease activity"/>
    <property type="evidence" value="ECO:0007669"/>
    <property type="project" value="UniProtKB-KW"/>
</dbReference>
<name>A0A5C6CC34_9BACT</name>
<dbReference type="Pfam" id="PF14520">
    <property type="entry name" value="HHH_5"/>
    <property type="match status" value="1"/>
</dbReference>
<dbReference type="OrthoDB" id="9808747at2"/>
<dbReference type="Gene3D" id="1.10.150.110">
    <property type="entry name" value="DNA polymerase beta, N-terminal domain-like"/>
    <property type="match status" value="1"/>
</dbReference>
<comment type="caution">
    <text evidence="2">The sequence shown here is derived from an EMBL/GenBank/DDBJ whole genome shotgun (WGS) entry which is preliminary data.</text>
</comment>
<dbReference type="GO" id="GO:0003677">
    <property type="term" value="F:DNA binding"/>
    <property type="evidence" value="ECO:0007669"/>
    <property type="project" value="InterPro"/>
</dbReference>
<dbReference type="Pfam" id="PF14716">
    <property type="entry name" value="HHH_8"/>
    <property type="match status" value="1"/>
</dbReference>
<keyword evidence="2" id="KW-0540">Nuclease</keyword>
<feature type="domain" description="Crossover junction endonuclease MUS81-like HHH" evidence="1">
    <location>
        <begin position="28"/>
        <end position="99"/>
    </location>
</feature>
<dbReference type="RefSeq" id="WP_146596105.1">
    <property type="nucleotide sequence ID" value="NZ_SJPT01000007.1"/>
</dbReference>
<sequence>MVAIQSHQPDEIAREIEAVPKTTHPVSENQVIATLLEEIAMLLSDQGASEFRVLAYRNASQTLREMSTPVRDVLDRDGMPGLIDLPTIGRSIANLIETYFRLDRMPLLDRLRGEETAERLFATLPSIGAELAHRIHETLGIETMLELAAAAQDGRLAKVPGIGRKRLQGIRESLAERLRDHRPQSEPSVADQVDRSASVAELLDVDTEYRRLAATGKLVKIAPRHFNPGSIAWLPILHCERGGRHYTAMYSNTARAHELNTTKDWVILYRDDPESQGRWTVITSQFGKLRGCRIVRGREQECWQHYHPDHPHPQQADTKSAPL</sequence>
<gene>
    <name evidence="2" type="primary">polX_2</name>
    <name evidence="2" type="ORF">Pla52o_39980</name>
</gene>